<dbReference type="OrthoDB" id="267048at2759"/>
<dbReference type="InterPro" id="IPR012677">
    <property type="entry name" value="Nucleotide-bd_a/b_plait_sf"/>
</dbReference>
<dbReference type="Proteomes" id="UP000189703">
    <property type="component" value="Unplaced"/>
</dbReference>
<dbReference type="Pfam" id="PF00098">
    <property type="entry name" value="zf-CCHC"/>
    <property type="match status" value="1"/>
</dbReference>
<dbReference type="GO" id="GO:0000398">
    <property type="term" value="P:mRNA splicing, via spliceosome"/>
    <property type="evidence" value="ECO:0000318"/>
    <property type="project" value="GO_Central"/>
</dbReference>
<dbReference type="PROSITE" id="PS50158">
    <property type="entry name" value="ZF_CCHC"/>
    <property type="match status" value="1"/>
</dbReference>
<evidence type="ECO:0000313" key="2">
    <source>
        <dbReference type="Proteomes" id="UP000189703"/>
    </source>
</evidence>
<dbReference type="FunCoup" id="A0A1U7YYQ3">
    <property type="interactions" value="99"/>
</dbReference>
<dbReference type="KEGG" id="nnu:104587370"/>
<dbReference type="SMART" id="SM00361">
    <property type="entry name" value="RRM_1"/>
    <property type="match status" value="1"/>
</dbReference>
<dbReference type="eggNOG" id="KOG0118">
    <property type="taxonomic scope" value="Eukaryota"/>
</dbReference>
<dbReference type="InterPro" id="IPR003954">
    <property type="entry name" value="RRM_euk-type"/>
</dbReference>
<dbReference type="SUPFAM" id="SSF57756">
    <property type="entry name" value="Retrovirus zinc finger-like domains"/>
    <property type="match status" value="1"/>
</dbReference>
<dbReference type="PROSITE" id="PS50102">
    <property type="entry name" value="RRM"/>
    <property type="match status" value="1"/>
</dbReference>
<dbReference type="SUPFAM" id="SSF54928">
    <property type="entry name" value="RNA-binding domain, RBD"/>
    <property type="match status" value="1"/>
</dbReference>
<keyword evidence="3" id="KW-0687">Ribonucleoprotein</keyword>
<protein>
    <submittedName>
        <fullName evidence="3">U11/U12 small nuclear ribonucleoprotein 31 kDa protein isoform X1</fullName>
    </submittedName>
</protein>
<dbReference type="GO" id="GO:0005689">
    <property type="term" value="C:U12-type spliceosomal complex"/>
    <property type="evidence" value="ECO:0007669"/>
    <property type="project" value="InterPro"/>
</dbReference>
<dbReference type="GO" id="GO:0003723">
    <property type="term" value="F:RNA binding"/>
    <property type="evidence" value="ECO:0007669"/>
    <property type="project" value="UniProtKB-UniRule"/>
</dbReference>
<dbReference type="PANTHER" id="PTHR46259">
    <property type="entry name" value="ZINC FINGER CCHC-TYPE AND RNA-BINDING MOTIF-CONTAINING PROTEIN 1"/>
    <property type="match status" value="1"/>
</dbReference>
<evidence type="ECO:0000313" key="3">
    <source>
        <dbReference type="RefSeq" id="XP_010243257.1"/>
    </source>
</evidence>
<evidence type="ECO:0000256" key="1">
    <source>
        <dbReference type="SAM" id="MobiDB-lite"/>
    </source>
</evidence>
<organism evidence="2 3">
    <name type="scientific">Nelumbo nucifera</name>
    <name type="common">Sacred lotus</name>
    <dbReference type="NCBI Taxonomy" id="4432"/>
    <lineage>
        <taxon>Eukaryota</taxon>
        <taxon>Viridiplantae</taxon>
        <taxon>Streptophyta</taxon>
        <taxon>Embryophyta</taxon>
        <taxon>Tracheophyta</taxon>
        <taxon>Spermatophyta</taxon>
        <taxon>Magnoliopsida</taxon>
        <taxon>Proteales</taxon>
        <taxon>Nelumbonaceae</taxon>
        <taxon>Nelumbo</taxon>
    </lineage>
</organism>
<dbReference type="GO" id="GO:0008270">
    <property type="term" value="F:zinc ion binding"/>
    <property type="evidence" value="ECO:0007669"/>
    <property type="project" value="InterPro"/>
</dbReference>
<dbReference type="InterPro" id="IPR001878">
    <property type="entry name" value="Znf_CCHC"/>
</dbReference>
<dbReference type="Gene3D" id="4.10.60.10">
    <property type="entry name" value="Zinc finger, CCHC-type"/>
    <property type="match status" value="1"/>
</dbReference>
<keyword evidence="2" id="KW-1185">Reference proteome</keyword>
<dbReference type="InterPro" id="IPR036875">
    <property type="entry name" value="Znf_CCHC_sf"/>
</dbReference>
<name>A0A1U7YYQ3_NELNU</name>
<feature type="region of interest" description="Disordered" evidence="1">
    <location>
        <begin position="205"/>
        <end position="300"/>
    </location>
</feature>
<dbReference type="InterPro" id="IPR000504">
    <property type="entry name" value="RRM_dom"/>
</dbReference>
<dbReference type="SMART" id="SM00360">
    <property type="entry name" value="RRM"/>
    <property type="match status" value="1"/>
</dbReference>
<accession>A0A1U7YYQ3</accession>
<dbReference type="Gene3D" id="3.30.70.330">
    <property type="match status" value="1"/>
</dbReference>
<dbReference type="RefSeq" id="XP_010243257.1">
    <property type="nucleotide sequence ID" value="XM_010244955.2"/>
</dbReference>
<dbReference type="OMA" id="DDDNWAS"/>
<proteinExistence type="predicted"/>
<sequence>MDRINFVIRTPFHPSHLSSAISLLLCKDAGVRLSSETVHNRDREMVAEKNSDSDEDDTFFYRYAYAPPSSSSASAASLSSTTTKKSVGSGGLVPSKSTVYVSNLDYNLTNSDIFTIFSTFGKVVKVTVLKDRVSRRSRGVAFVLFVSKDDALRAVREMQGKVLNKRTLTVSIAADNGRAAEFIRRRVYKDKSRCYECGEEGHLSYECPRNQLGPRERPAPKRLRRAQDGSGSGRGGMGHDDGDDESDGGERFEDDNWASVVDTRGAGDRLIKENERIAEKKMMKKEKKTSYFSDESDEDD</sequence>
<dbReference type="STRING" id="4432.A0A1U7YYQ3"/>
<dbReference type="AlphaFoldDB" id="A0A1U7YYQ3"/>
<dbReference type="FunFam" id="4.10.60.10:FF:000025">
    <property type="entry name" value="U11/U12 small nuclear ribonucleoprotein 31 kDa protein-like"/>
    <property type="match status" value="1"/>
</dbReference>
<dbReference type="Pfam" id="PF00076">
    <property type="entry name" value="RRM_1"/>
    <property type="match status" value="1"/>
</dbReference>
<dbReference type="SMART" id="SM00343">
    <property type="entry name" value="ZnF_C2HC"/>
    <property type="match status" value="1"/>
</dbReference>
<gene>
    <name evidence="3" type="primary">LOC104587370</name>
</gene>
<feature type="compositionally biased region" description="Basic and acidic residues" evidence="1">
    <location>
        <begin position="265"/>
        <end position="281"/>
    </location>
</feature>
<dbReference type="InterPro" id="IPR035979">
    <property type="entry name" value="RBD_domain_sf"/>
</dbReference>
<dbReference type="GeneID" id="104587370"/>
<reference evidence="3" key="1">
    <citation type="submission" date="2025-08" db="UniProtKB">
        <authorList>
            <consortium name="RefSeq"/>
        </authorList>
    </citation>
    <scope>IDENTIFICATION</scope>
</reference>
<dbReference type="InterPro" id="IPR044598">
    <property type="entry name" value="ZCRB1"/>
</dbReference>
<feature type="compositionally biased region" description="Acidic residues" evidence="1">
    <location>
        <begin position="241"/>
        <end position="256"/>
    </location>
</feature>
<dbReference type="PANTHER" id="PTHR46259:SF1">
    <property type="entry name" value="ZINC FINGER CCHC-TYPE AND RNA-BINDING MOTIF-CONTAINING PROTEIN 1"/>
    <property type="match status" value="1"/>
</dbReference>